<evidence type="ECO:0000313" key="4">
    <source>
        <dbReference type="Proteomes" id="UP001320420"/>
    </source>
</evidence>
<dbReference type="AlphaFoldDB" id="A0AAN9UP57"/>
<sequence length="356" mass="36923">MAPPTSPAPKATPLLDHVVILVPHAFLASPPAWLRAPFRFAPGGRHADGRTENALVLLADGSYLEFIAFVPAASAGGGSSRHEHRWGRKAEGTVIDWALTLHAPGDDDGSGDEIRHGAEFRDIQDRVGKAAADAGFAYGDPVRGGRLRPDGAELRWAVASARRRREGKGEGHTDAAASASTPGPEPDGASWAPVEPGQLPFWCLDETPRRLRVPFEEDGGDKTRHPTGIVGVAEVEVVVAGGGGGDGDGLGKEKEALAAAYDAVFGEKGGRDGWEVETVAGGRKAGRLLHPPGRIVLSAARAQEGGGSGDGAGAGAGGSIKITFYTDDENWVGKTIGGKVDGEHTLEFKLVAATPK</sequence>
<organism evidence="3 4">
    <name type="scientific">Diatrype stigma</name>
    <dbReference type="NCBI Taxonomy" id="117547"/>
    <lineage>
        <taxon>Eukaryota</taxon>
        <taxon>Fungi</taxon>
        <taxon>Dikarya</taxon>
        <taxon>Ascomycota</taxon>
        <taxon>Pezizomycotina</taxon>
        <taxon>Sordariomycetes</taxon>
        <taxon>Xylariomycetidae</taxon>
        <taxon>Xylariales</taxon>
        <taxon>Diatrypaceae</taxon>
        <taxon>Diatrype</taxon>
    </lineage>
</organism>
<accession>A0AAN9UP57</accession>
<dbReference type="InterPro" id="IPR025870">
    <property type="entry name" value="Glyoxalase-like_dom"/>
</dbReference>
<proteinExistence type="predicted"/>
<evidence type="ECO:0000256" key="1">
    <source>
        <dbReference type="SAM" id="MobiDB-lite"/>
    </source>
</evidence>
<feature type="domain" description="Glyoxalase-like" evidence="2">
    <location>
        <begin position="15"/>
        <end position="240"/>
    </location>
</feature>
<dbReference type="PANTHER" id="PTHR40265:SF1">
    <property type="entry name" value="GLYOXALASE-LIKE DOMAIN-CONTAINING PROTEIN"/>
    <property type="match status" value="1"/>
</dbReference>
<dbReference type="Pfam" id="PF13468">
    <property type="entry name" value="Glyoxalase_3"/>
    <property type="match status" value="1"/>
</dbReference>
<dbReference type="PANTHER" id="PTHR40265">
    <property type="entry name" value="BLL2707 PROTEIN"/>
    <property type="match status" value="1"/>
</dbReference>
<gene>
    <name evidence="3" type="ORF">SLS62_006899</name>
</gene>
<dbReference type="InterPro" id="IPR029068">
    <property type="entry name" value="Glyas_Bleomycin-R_OHBP_Dase"/>
</dbReference>
<dbReference type="Proteomes" id="UP001320420">
    <property type="component" value="Unassembled WGS sequence"/>
</dbReference>
<feature type="region of interest" description="Disordered" evidence="1">
    <location>
        <begin position="162"/>
        <end position="197"/>
    </location>
</feature>
<protein>
    <recommendedName>
        <fullName evidence="2">Glyoxalase-like domain-containing protein</fullName>
    </recommendedName>
</protein>
<evidence type="ECO:0000259" key="2">
    <source>
        <dbReference type="Pfam" id="PF13468"/>
    </source>
</evidence>
<name>A0AAN9UP57_9PEZI</name>
<keyword evidence="4" id="KW-1185">Reference proteome</keyword>
<comment type="caution">
    <text evidence="3">The sequence shown here is derived from an EMBL/GenBank/DDBJ whole genome shotgun (WGS) entry which is preliminary data.</text>
</comment>
<reference evidence="3 4" key="1">
    <citation type="submission" date="2024-02" db="EMBL/GenBank/DDBJ databases">
        <title>De novo assembly and annotation of 12 fungi associated with fruit tree decline syndrome in Ontario, Canada.</title>
        <authorList>
            <person name="Sulman M."/>
            <person name="Ellouze W."/>
            <person name="Ilyukhin E."/>
        </authorList>
    </citation>
    <scope>NUCLEOTIDE SEQUENCE [LARGE SCALE GENOMIC DNA]</scope>
    <source>
        <strain evidence="3 4">M11/M66-122</strain>
    </source>
</reference>
<evidence type="ECO:0000313" key="3">
    <source>
        <dbReference type="EMBL" id="KAK7751213.1"/>
    </source>
</evidence>
<dbReference type="Gene3D" id="3.10.180.10">
    <property type="entry name" value="2,3-Dihydroxybiphenyl 1,2-Dioxygenase, domain 1"/>
    <property type="match status" value="1"/>
</dbReference>
<dbReference type="EMBL" id="JAKJXP020000053">
    <property type="protein sequence ID" value="KAK7751213.1"/>
    <property type="molecule type" value="Genomic_DNA"/>
</dbReference>